<dbReference type="GO" id="GO:0004129">
    <property type="term" value="F:cytochrome-c oxidase activity"/>
    <property type="evidence" value="ECO:0007669"/>
    <property type="project" value="UniProtKB-EC"/>
</dbReference>
<dbReference type="RefSeq" id="WP_236685874.1">
    <property type="nucleotide sequence ID" value="NZ_CP011144.1"/>
</dbReference>
<keyword evidence="6" id="KW-0186">Copper</keyword>
<reference evidence="11 12" key="1">
    <citation type="journal article" date="2015" name="Genome Announc.">
        <title>Complete Genome Sequence of Pseudoxanthomonas suwonensis Strain J1, a Cellulose-Degrading Bacterium Isolated from Leaf- and Wood-Enriched Soil.</title>
        <authorList>
            <person name="Hou L."/>
            <person name="Jiang J."/>
            <person name="Xu Z."/>
            <person name="Zhou Y."/>
            <person name="Leung F.C."/>
        </authorList>
    </citation>
    <scope>NUCLEOTIDE SEQUENCE [LARGE SCALE GENOMIC DNA]</scope>
    <source>
        <strain evidence="11 12">J1</strain>
    </source>
</reference>
<protein>
    <submittedName>
        <fullName evidence="11">Cytochrome C oxidase subunit II</fullName>
    </submittedName>
</protein>
<dbReference type="PROSITE" id="PS50857">
    <property type="entry name" value="COX2_CUA"/>
    <property type="match status" value="1"/>
</dbReference>
<dbReference type="GO" id="GO:0042773">
    <property type="term" value="P:ATP synthesis coupled electron transport"/>
    <property type="evidence" value="ECO:0007669"/>
    <property type="project" value="TreeGrafter"/>
</dbReference>
<keyword evidence="7 9" id="KW-0472">Membrane</keyword>
<dbReference type="Gene3D" id="2.60.40.420">
    <property type="entry name" value="Cupredoxins - blue copper proteins"/>
    <property type="match status" value="1"/>
</dbReference>
<name>A0A0E3YYP1_9GAMM</name>
<evidence type="ECO:0000256" key="1">
    <source>
        <dbReference type="ARBA" id="ARBA00004370"/>
    </source>
</evidence>
<comment type="similarity">
    <text evidence="2">Belongs to the cytochrome c oxidase subunit 2 family.</text>
</comment>
<evidence type="ECO:0000256" key="7">
    <source>
        <dbReference type="ARBA" id="ARBA00023136"/>
    </source>
</evidence>
<dbReference type="InterPro" id="IPR002429">
    <property type="entry name" value="CcO_II-like_C"/>
</dbReference>
<dbReference type="KEGG" id="psuw:WQ53_00220"/>
<dbReference type="Pfam" id="PF00116">
    <property type="entry name" value="COX2"/>
    <property type="match status" value="1"/>
</dbReference>
<feature type="transmembrane region" description="Helical" evidence="9">
    <location>
        <begin position="31"/>
        <end position="52"/>
    </location>
</feature>
<dbReference type="InterPro" id="IPR001505">
    <property type="entry name" value="Copper_CuA"/>
</dbReference>
<evidence type="ECO:0000313" key="11">
    <source>
        <dbReference type="EMBL" id="AKC85432.1"/>
    </source>
</evidence>
<evidence type="ECO:0000256" key="9">
    <source>
        <dbReference type="SAM" id="Phobius"/>
    </source>
</evidence>
<evidence type="ECO:0000259" key="10">
    <source>
        <dbReference type="PROSITE" id="PS50857"/>
    </source>
</evidence>
<proteinExistence type="inferred from homology"/>
<dbReference type="EMBL" id="CP011144">
    <property type="protein sequence ID" value="AKC85432.1"/>
    <property type="molecule type" value="Genomic_DNA"/>
</dbReference>
<dbReference type="PROSITE" id="PS00078">
    <property type="entry name" value="COX2"/>
    <property type="match status" value="1"/>
</dbReference>
<sequence>MLLAILLAACRGPQSALDPAGPAAEAIAGTWWLMFWGACAVWLLVVALVLAGMRRERGLSAAGARRMIVGGGLVLPTVLLAALLVHGTLSSDRITGRSAEVEHVVAVTARQWQWEFVHLDRDGTPLAVTTDVLAMPLGAMVEFRIDSADVIHSFWIPRLGGKIDAIPGRTNVLRLRADRAGPIRGQCAEFCGLEHAIMAFDVRVLEADDYAAWMRTHAVGVAAAEAAP</sequence>
<comment type="subcellular location">
    <subcellularLocation>
        <location evidence="1">Membrane</location>
    </subcellularLocation>
</comment>
<evidence type="ECO:0000256" key="6">
    <source>
        <dbReference type="ARBA" id="ARBA00023008"/>
    </source>
</evidence>
<evidence type="ECO:0000256" key="5">
    <source>
        <dbReference type="ARBA" id="ARBA00022982"/>
    </source>
</evidence>
<organism evidence="11 12">
    <name type="scientific">Pseudoxanthomonas suwonensis</name>
    <dbReference type="NCBI Taxonomy" id="314722"/>
    <lineage>
        <taxon>Bacteria</taxon>
        <taxon>Pseudomonadati</taxon>
        <taxon>Pseudomonadota</taxon>
        <taxon>Gammaproteobacteria</taxon>
        <taxon>Lysobacterales</taxon>
        <taxon>Lysobacteraceae</taxon>
        <taxon>Pseudoxanthomonas</taxon>
    </lineage>
</organism>
<evidence type="ECO:0000313" key="12">
    <source>
        <dbReference type="Proteomes" id="UP000033067"/>
    </source>
</evidence>
<evidence type="ECO:0000256" key="2">
    <source>
        <dbReference type="ARBA" id="ARBA00007866"/>
    </source>
</evidence>
<comment type="catalytic activity">
    <reaction evidence="8">
        <text>4 Fe(II)-[cytochrome c] + O2 + 8 H(+)(in) = 4 Fe(III)-[cytochrome c] + 2 H2O + 4 H(+)(out)</text>
        <dbReference type="Rhea" id="RHEA:11436"/>
        <dbReference type="Rhea" id="RHEA-COMP:10350"/>
        <dbReference type="Rhea" id="RHEA-COMP:14399"/>
        <dbReference type="ChEBI" id="CHEBI:15377"/>
        <dbReference type="ChEBI" id="CHEBI:15378"/>
        <dbReference type="ChEBI" id="CHEBI:15379"/>
        <dbReference type="ChEBI" id="CHEBI:29033"/>
        <dbReference type="ChEBI" id="CHEBI:29034"/>
        <dbReference type="EC" id="7.1.1.9"/>
    </reaction>
</comment>
<keyword evidence="3" id="KW-0813">Transport</keyword>
<keyword evidence="12" id="KW-1185">Reference proteome</keyword>
<keyword evidence="9" id="KW-0812">Transmembrane</keyword>
<dbReference type="GO" id="GO:0016020">
    <property type="term" value="C:membrane"/>
    <property type="evidence" value="ECO:0007669"/>
    <property type="project" value="UniProtKB-SubCell"/>
</dbReference>
<evidence type="ECO:0000256" key="3">
    <source>
        <dbReference type="ARBA" id="ARBA00022448"/>
    </source>
</evidence>
<keyword evidence="4" id="KW-0479">Metal-binding</keyword>
<dbReference type="PATRIC" id="fig|314722.6.peg.48"/>
<dbReference type="GO" id="GO:0005507">
    <property type="term" value="F:copper ion binding"/>
    <property type="evidence" value="ECO:0007669"/>
    <property type="project" value="InterPro"/>
</dbReference>
<keyword evidence="9" id="KW-1133">Transmembrane helix</keyword>
<evidence type="ECO:0000256" key="8">
    <source>
        <dbReference type="ARBA" id="ARBA00047816"/>
    </source>
</evidence>
<dbReference type="InterPro" id="IPR045187">
    <property type="entry name" value="CcO_II"/>
</dbReference>
<gene>
    <name evidence="11" type="ORF">WQ53_00220</name>
</gene>
<dbReference type="AlphaFoldDB" id="A0A0E3YYP1"/>
<dbReference type="Proteomes" id="UP000033067">
    <property type="component" value="Chromosome"/>
</dbReference>
<dbReference type="PANTHER" id="PTHR22888">
    <property type="entry name" value="CYTOCHROME C OXIDASE, SUBUNIT II"/>
    <property type="match status" value="1"/>
</dbReference>
<evidence type="ECO:0000256" key="4">
    <source>
        <dbReference type="ARBA" id="ARBA00022723"/>
    </source>
</evidence>
<keyword evidence="5" id="KW-0249">Electron transport</keyword>
<accession>A0A0E3YYP1</accession>
<dbReference type="InterPro" id="IPR008972">
    <property type="entry name" value="Cupredoxin"/>
</dbReference>
<feature type="transmembrane region" description="Helical" evidence="9">
    <location>
        <begin position="64"/>
        <end position="85"/>
    </location>
</feature>
<dbReference type="SUPFAM" id="SSF49503">
    <property type="entry name" value="Cupredoxins"/>
    <property type="match status" value="1"/>
</dbReference>
<feature type="domain" description="Cytochrome oxidase subunit II copper A binding" evidence="10">
    <location>
        <begin position="100"/>
        <end position="216"/>
    </location>
</feature>
<dbReference type="PANTHER" id="PTHR22888:SF9">
    <property type="entry name" value="CYTOCHROME C OXIDASE SUBUNIT 2"/>
    <property type="match status" value="1"/>
</dbReference>